<name>A0ACB8G133_9SAUR</name>
<keyword evidence="2" id="KW-1185">Reference proteome</keyword>
<gene>
    <name evidence="1" type="ORF">K3G42_013247</name>
</gene>
<proteinExistence type="predicted"/>
<dbReference type="EMBL" id="CM037615">
    <property type="protein sequence ID" value="KAH8013192.1"/>
    <property type="molecule type" value="Genomic_DNA"/>
</dbReference>
<accession>A0ACB8G133</accession>
<protein>
    <submittedName>
        <fullName evidence="1">Uncharacterized protein</fullName>
    </submittedName>
</protein>
<dbReference type="Proteomes" id="UP000827872">
    <property type="component" value="Linkage Group LG02"/>
</dbReference>
<evidence type="ECO:0000313" key="2">
    <source>
        <dbReference type="Proteomes" id="UP000827872"/>
    </source>
</evidence>
<reference evidence="1" key="1">
    <citation type="submission" date="2021-08" db="EMBL/GenBank/DDBJ databases">
        <title>The first chromosome-level gecko genome reveals the dynamic sex chromosomes of Neotropical dwarf geckos (Sphaerodactylidae: Sphaerodactylus).</title>
        <authorList>
            <person name="Pinto B.J."/>
            <person name="Keating S.E."/>
            <person name="Gamble T."/>
        </authorList>
    </citation>
    <scope>NUCLEOTIDE SEQUENCE</scope>
    <source>
        <strain evidence="1">TG3544</strain>
    </source>
</reference>
<evidence type="ECO:0000313" key="1">
    <source>
        <dbReference type="EMBL" id="KAH8013192.1"/>
    </source>
</evidence>
<sequence>MEWNGWKGFDHCGFLQQLSGSQVHTRTGRLPAIHKFAIYRRRMYSYLKESLIDEQENHKQFPFPAKEIRNQKTYRFSDELVPFVWIWVSELRSNWKWLQQMYSTASYIFLPLRVYVYLIVTLNNFKSLLHDNTCLSFLDCRHAPNEMFAFPLQETTQKKNTTQNHPELSDIWVHGWFAMQKLHRRENFN</sequence>
<comment type="caution">
    <text evidence="1">The sequence shown here is derived from an EMBL/GenBank/DDBJ whole genome shotgun (WGS) entry which is preliminary data.</text>
</comment>
<organism evidence="1 2">
    <name type="scientific">Sphaerodactylus townsendi</name>
    <dbReference type="NCBI Taxonomy" id="933632"/>
    <lineage>
        <taxon>Eukaryota</taxon>
        <taxon>Metazoa</taxon>
        <taxon>Chordata</taxon>
        <taxon>Craniata</taxon>
        <taxon>Vertebrata</taxon>
        <taxon>Euteleostomi</taxon>
        <taxon>Lepidosauria</taxon>
        <taxon>Squamata</taxon>
        <taxon>Bifurcata</taxon>
        <taxon>Gekkota</taxon>
        <taxon>Sphaerodactylidae</taxon>
        <taxon>Sphaerodactylus</taxon>
    </lineage>
</organism>